<dbReference type="InterPro" id="IPR000073">
    <property type="entry name" value="AB_hydrolase_1"/>
</dbReference>
<dbReference type="OrthoDB" id="5495375at2"/>
<accession>A0A0A0BT06</accession>
<dbReference type="Pfam" id="PF12697">
    <property type="entry name" value="Abhydrolase_6"/>
    <property type="match status" value="1"/>
</dbReference>
<dbReference type="GO" id="GO:0016787">
    <property type="term" value="F:hydrolase activity"/>
    <property type="evidence" value="ECO:0007669"/>
    <property type="project" value="UniProtKB-KW"/>
</dbReference>
<evidence type="ECO:0000259" key="1">
    <source>
        <dbReference type="Pfam" id="PF12697"/>
    </source>
</evidence>
<comment type="caution">
    <text evidence="2">The sequence shown here is derived from an EMBL/GenBank/DDBJ whole genome shotgun (WGS) entry which is preliminary data.</text>
</comment>
<evidence type="ECO:0000313" key="2">
    <source>
        <dbReference type="EMBL" id="KGM11086.1"/>
    </source>
</evidence>
<dbReference type="PANTHER" id="PTHR43194:SF5">
    <property type="entry name" value="PIMELOYL-[ACYL-CARRIER PROTEIN] METHYL ESTER ESTERASE"/>
    <property type="match status" value="1"/>
</dbReference>
<name>A0A0A0BT06_9CELL</name>
<dbReference type="Proteomes" id="UP000029839">
    <property type="component" value="Unassembled WGS sequence"/>
</dbReference>
<evidence type="ECO:0000313" key="3">
    <source>
        <dbReference type="Proteomes" id="UP000029839"/>
    </source>
</evidence>
<dbReference type="AlphaFoldDB" id="A0A0A0BT06"/>
<dbReference type="InterPro" id="IPR050228">
    <property type="entry name" value="Carboxylesterase_BioH"/>
</dbReference>
<sequence>MPVVLLHGARTSGTMWRAQLDALARAGRTAVAPDLPGHGRRMGERFTVDGSLEAIGEAVDAVGGRAVVVGLSLGGYLGIRWAADHPDGAAGLLASGCCTEPDRRLTDAWRLAAVVIGRLPDRGARLNQLLVDLAIPDDGGAALGEGGFALDVMVDLLTAMRALRPLDDLSRVRCPVRFVNGSLDHFRLQERAFLAAAPGAERVLVAGATHLVALTHPVAYNRALLDFLDTVDPARPHG</sequence>
<keyword evidence="3" id="KW-1185">Reference proteome</keyword>
<proteinExistence type="predicted"/>
<keyword evidence="2" id="KW-0378">Hydrolase</keyword>
<dbReference type="Gene3D" id="3.40.50.1820">
    <property type="entry name" value="alpha/beta hydrolase"/>
    <property type="match status" value="1"/>
</dbReference>
<feature type="domain" description="AB hydrolase-1" evidence="1">
    <location>
        <begin position="3"/>
        <end position="222"/>
    </location>
</feature>
<dbReference type="EMBL" id="AXCY01000030">
    <property type="protein sequence ID" value="KGM11086.1"/>
    <property type="molecule type" value="Genomic_DNA"/>
</dbReference>
<gene>
    <name evidence="2" type="ORF">N868_12150</name>
</gene>
<dbReference type="SUPFAM" id="SSF53474">
    <property type="entry name" value="alpha/beta-Hydrolases"/>
    <property type="match status" value="1"/>
</dbReference>
<reference evidence="2 3" key="2">
    <citation type="journal article" date="2015" name="Stand. Genomic Sci.">
        <title>Draft genome sequence of Cellulomonas carbonis T26(T) and comparative analysis of six Cellulomonas genomes.</title>
        <authorList>
            <person name="Zhuang W."/>
            <person name="Zhang S."/>
            <person name="Xia X."/>
            <person name="Wang G."/>
        </authorList>
    </citation>
    <scope>NUCLEOTIDE SEQUENCE [LARGE SCALE GENOMIC DNA]</scope>
    <source>
        <strain evidence="2 3">T26</strain>
    </source>
</reference>
<dbReference type="PANTHER" id="PTHR43194">
    <property type="entry name" value="HYDROLASE ALPHA/BETA FOLD FAMILY"/>
    <property type="match status" value="1"/>
</dbReference>
<dbReference type="InterPro" id="IPR029058">
    <property type="entry name" value="AB_hydrolase_fold"/>
</dbReference>
<protein>
    <submittedName>
        <fullName evidence="2">Hydrolase</fullName>
    </submittedName>
</protein>
<organism evidence="2 3">
    <name type="scientific">Cellulomonas carbonis T26</name>
    <dbReference type="NCBI Taxonomy" id="947969"/>
    <lineage>
        <taxon>Bacteria</taxon>
        <taxon>Bacillati</taxon>
        <taxon>Actinomycetota</taxon>
        <taxon>Actinomycetes</taxon>
        <taxon>Micrococcales</taxon>
        <taxon>Cellulomonadaceae</taxon>
        <taxon>Cellulomonas</taxon>
    </lineage>
</organism>
<reference evidence="2 3" key="1">
    <citation type="submission" date="2013-08" db="EMBL/GenBank/DDBJ databases">
        <title>Genome sequencing of Cellulomonas carbonis T26.</title>
        <authorList>
            <person name="Chen F."/>
            <person name="Li Y."/>
            <person name="Wang G."/>
        </authorList>
    </citation>
    <scope>NUCLEOTIDE SEQUENCE [LARGE SCALE GENOMIC DNA]</scope>
    <source>
        <strain evidence="2 3">T26</strain>
    </source>
</reference>